<keyword evidence="9" id="KW-0811">Translocation</keyword>
<dbReference type="AlphaFoldDB" id="A0AAD5RR21"/>
<feature type="region of interest" description="Disordered" evidence="12">
    <location>
        <begin position="1"/>
        <end position="24"/>
    </location>
</feature>
<evidence type="ECO:0000256" key="5">
    <source>
        <dbReference type="ARBA" id="ARBA00022692"/>
    </source>
</evidence>
<comment type="similarity">
    <text evidence="2">Belongs to the TIM54 family.</text>
</comment>
<feature type="compositionally biased region" description="Basic and acidic residues" evidence="12">
    <location>
        <begin position="255"/>
        <end position="270"/>
    </location>
</feature>
<evidence type="ECO:0000256" key="2">
    <source>
        <dbReference type="ARBA" id="ARBA00006355"/>
    </source>
</evidence>
<gene>
    <name evidence="13" type="ORF">MKZ38_000801</name>
</gene>
<evidence type="ECO:0000256" key="7">
    <source>
        <dbReference type="ARBA" id="ARBA00022927"/>
    </source>
</evidence>
<proteinExistence type="inferred from homology"/>
<keyword evidence="10" id="KW-0496">Mitochondrion</keyword>
<dbReference type="GO" id="GO:0005743">
    <property type="term" value="C:mitochondrial inner membrane"/>
    <property type="evidence" value="ECO:0007669"/>
    <property type="project" value="UniProtKB-SubCell"/>
</dbReference>
<evidence type="ECO:0000256" key="1">
    <source>
        <dbReference type="ARBA" id="ARBA00004434"/>
    </source>
</evidence>
<name>A0AAD5RR21_9PEZI</name>
<dbReference type="InterPro" id="IPR021056">
    <property type="entry name" value="Mt_import_IM_translocase_Tim54"/>
</dbReference>
<evidence type="ECO:0000313" key="14">
    <source>
        <dbReference type="Proteomes" id="UP001201980"/>
    </source>
</evidence>
<evidence type="ECO:0000256" key="8">
    <source>
        <dbReference type="ARBA" id="ARBA00022989"/>
    </source>
</evidence>
<keyword evidence="5" id="KW-0812">Transmembrane</keyword>
<keyword evidence="4" id="KW-0813">Transport</keyword>
<evidence type="ECO:0000256" key="3">
    <source>
        <dbReference type="ARBA" id="ARBA00020796"/>
    </source>
</evidence>
<reference evidence="13" key="1">
    <citation type="submission" date="2022-07" db="EMBL/GenBank/DDBJ databases">
        <title>Draft genome sequence of Zalerion maritima ATCC 34329, a (micro)plastics degrading marine fungus.</title>
        <authorList>
            <person name="Paco A."/>
            <person name="Goncalves M.F.M."/>
            <person name="Rocha-Santos T.A.P."/>
            <person name="Alves A."/>
        </authorList>
    </citation>
    <scope>NUCLEOTIDE SEQUENCE</scope>
    <source>
        <strain evidence="13">ATCC 34329</strain>
    </source>
</reference>
<sequence>MADSKPSGSAKMPEVGYKPPGQGNPALRMMGIRMPKKLPSRNWTIFLAITGSLSAAIIYDRREKDRATLKWAKSVAHLAKEPMPNASQLPRKLTVYLEAPPGDSLRIAQEHYKEFVKPILATSGLDWEFVQGREEGDIRAAVAERIRRARKREQGEVLEPTDADILRELRDNANMPQYEGIGGDIIIGRHTWKEYVRGIHEGWLGPLESPAEPAITPTPGVSKIEDVSAAASVPKNGEGISPSASTAVSKIEDEIAKEDARPEEEKKPEQEQPEETPSRPKQPPPLNKPEDYDAAELSSLTPNEIGPATTVPFPFMLGFLRTPKRVWRYIHRRELADQIGREVASAVLATHREFRSGSYGSELSRYEQEMELAKEEECWVKSVWKDKGGEPPKESRGSAPEATTEKIWTKPIVLDPRIAERMRRFQIEAEDEKRAKTQFVKEEEIEGFMKGSLRSFWRWGVSSFGPEEKKPPIPLEENGDDVD</sequence>
<dbReference type="Proteomes" id="UP001201980">
    <property type="component" value="Unassembled WGS sequence"/>
</dbReference>
<evidence type="ECO:0000256" key="9">
    <source>
        <dbReference type="ARBA" id="ARBA00023010"/>
    </source>
</evidence>
<keyword evidence="14" id="KW-1185">Reference proteome</keyword>
<dbReference type="EMBL" id="JAKWBI020000118">
    <property type="protein sequence ID" value="KAJ2902260.1"/>
    <property type="molecule type" value="Genomic_DNA"/>
</dbReference>
<protein>
    <recommendedName>
        <fullName evidence="3">Mitochondrial import inner membrane translocase subunit TIM54</fullName>
    </recommendedName>
</protein>
<evidence type="ECO:0000256" key="6">
    <source>
        <dbReference type="ARBA" id="ARBA00022792"/>
    </source>
</evidence>
<feature type="region of interest" description="Disordered" evidence="12">
    <location>
        <begin position="463"/>
        <end position="483"/>
    </location>
</feature>
<evidence type="ECO:0000313" key="13">
    <source>
        <dbReference type="EMBL" id="KAJ2902260.1"/>
    </source>
</evidence>
<keyword evidence="8" id="KW-1133">Transmembrane helix</keyword>
<keyword evidence="7" id="KW-0653">Protein transport</keyword>
<keyword evidence="11" id="KW-0472">Membrane</keyword>
<evidence type="ECO:0000256" key="12">
    <source>
        <dbReference type="SAM" id="MobiDB-lite"/>
    </source>
</evidence>
<dbReference type="Pfam" id="PF11711">
    <property type="entry name" value="Tim54"/>
    <property type="match status" value="1"/>
</dbReference>
<evidence type="ECO:0000256" key="11">
    <source>
        <dbReference type="ARBA" id="ARBA00023136"/>
    </source>
</evidence>
<evidence type="ECO:0000256" key="4">
    <source>
        <dbReference type="ARBA" id="ARBA00022448"/>
    </source>
</evidence>
<feature type="region of interest" description="Disordered" evidence="12">
    <location>
        <begin position="255"/>
        <end position="292"/>
    </location>
</feature>
<organism evidence="13 14">
    <name type="scientific">Zalerion maritima</name>
    <dbReference type="NCBI Taxonomy" id="339359"/>
    <lineage>
        <taxon>Eukaryota</taxon>
        <taxon>Fungi</taxon>
        <taxon>Dikarya</taxon>
        <taxon>Ascomycota</taxon>
        <taxon>Pezizomycotina</taxon>
        <taxon>Sordariomycetes</taxon>
        <taxon>Lulworthiomycetidae</taxon>
        <taxon>Lulworthiales</taxon>
        <taxon>Lulworthiaceae</taxon>
        <taxon>Zalerion</taxon>
    </lineage>
</organism>
<dbReference type="GO" id="GO:0015031">
    <property type="term" value="P:protein transport"/>
    <property type="evidence" value="ECO:0007669"/>
    <property type="project" value="UniProtKB-KW"/>
</dbReference>
<keyword evidence="6" id="KW-0999">Mitochondrion inner membrane</keyword>
<evidence type="ECO:0000256" key="10">
    <source>
        <dbReference type="ARBA" id="ARBA00023128"/>
    </source>
</evidence>
<accession>A0AAD5RR21</accession>
<comment type="subcellular location">
    <subcellularLocation>
        <location evidence="1">Mitochondrion inner membrane</location>
        <topology evidence="1">Single-pass membrane protein</topology>
    </subcellularLocation>
</comment>
<comment type="caution">
    <text evidence="13">The sequence shown here is derived from an EMBL/GenBank/DDBJ whole genome shotgun (WGS) entry which is preliminary data.</text>
</comment>